<evidence type="ECO:0000313" key="1">
    <source>
        <dbReference type="EMBL" id="KYQ73130.1"/>
    </source>
</evidence>
<dbReference type="Proteomes" id="UP000076276">
    <property type="component" value="Unassembled WGS sequence"/>
</dbReference>
<dbReference type="AlphaFoldDB" id="A0A151Y573"/>
<reference evidence="1 2" key="1">
    <citation type="submission" date="2016-03" db="EMBL/GenBank/DDBJ databases">
        <title>Acinetobacter genomospecies 28 strain ANC 4149.</title>
        <authorList>
            <person name="Radolfova-Krizova L."/>
            <person name="Nemec A."/>
        </authorList>
    </citation>
    <scope>NUCLEOTIDE SEQUENCE [LARGE SCALE GENOMIC DNA]</scope>
    <source>
        <strain evidence="1 2">ANC 4149</strain>
    </source>
</reference>
<gene>
    <name evidence="1" type="ORF">AZH43_06740</name>
</gene>
<protein>
    <submittedName>
        <fullName evidence="1">Uncharacterized protein</fullName>
    </submittedName>
</protein>
<organism evidence="1 2">
    <name type="scientific">Acinetobacter pragensis</name>
    <dbReference type="NCBI Taxonomy" id="1806892"/>
    <lineage>
        <taxon>Bacteria</taxon>
        <taxon>Pseudomonadati</taxon>
        <taxon>Pseudomonadota</taxon>
        <taxon>Gammaproteobacteria</taxon>
        <taxon>Moraxellales</taxon>
        <taxon>Moraxellaceae</taxon>
        <taxon>Acinetobacter</taxon>
    </lineage>
</organism>
<proteinExistence type="predicted"/>
<accession>A0A151Y573</accession>
<name>A0A151Y573_9GAMM</name>
<evidence type="ECO:0000313" key="2">
    <source>
        <dbReference type="Proteomes" id="UP000076276"/>
    </source>
</evidence>
<keyword evidence="2" id="KW-1185">Reference proteome</keyword>
<dbReference type="RefSeq" id="WP_067666360.1">
    <property type="nucleotide sequence ID" value="NZ_CBCSIK010000005.1"/>
</dbReference>
<comment type="caution">
    <text evidence="1">The sequence shown here is derived from an EMBL/GenBank/DDBJ whole genome shotgun (WGS) entry which is preliminary data.</text>
</comment>
<dbReference type="EMBL" id="LUAW01000011">
    <property type="protein sequence ID" value="KYQ73130.1"/>
    <property type="molecule type" value="Genomic_DNA"/>
</dbReference>
<sequence length="90" mass="10417">MRKLALIYVEKRIFWDHLTKNNYIHSVSSLNSRHAMALFSELHAALQILTASSLSQLHDLIYKRSGKITLLHGCTAHYYQRAKNISPMLH</sequence>